<evidence type="ECO:0000256" key="7">
    <source>
        <dbReference type="ARBA" id="ARBA00023242"/>
    </source>
</evidence>
<evidence type="ECO:0000256" key="3">
    <source>
        <dbReference type="ARBA" id="ARBA00011206"/>
    </source>
</evidence>
<evidence type="ECO:0000256" key="4">
    <source>
        <dbReference type="ARBA" id="ARBA00016689"/>
    </source>
</evidence>
<dbReference type="Gene3D" id="6.10.140.1450">
    <property type="match status" value="1"/>
</dbReference>
<feature type="domain" description="DNA-directed RNA polymerase III subunit RPC3 winged-helix" evidence="10">
    <location>
        <begin position="340"/>
        <end position="416"/>
    </location>
</feature>
<comment type="subunit">
    <text evidence="3 8">Component of the RNA polymerase III (Pol III) complex consisting of 17 subunits.</text>
</comment>
<dbReference type="OrthoDB" id="272392at2759"/>
<dbReference type="InterPro" id="IPR039748">
    <property type="entry name" value="RPC3"/>
</dbReference>
<evidence type="ECO:0000256" key="2">
    <source>
        <dbReference type="ARBA" id="ARBA00006835"/>
    </source>
</evidence>
<dbReference type="InterPro" id="IPR055207">
    <property type="entry name" value="POLR3C_WHD"/>
</dbReference>
<dbReference type="PANTHER" id="PTHR12949">
    <property type="entry name" value="RNA POLYMERASE III DNA DIRECTED -RELATED"/>
    <property type="match status" value="1"/>
</dbReference>
<comment type="caution">
    <text evidence="11">The sequence shown here is derived from an EMBL/GenBank/DDBJ whole genome shotgun (WGS) entry which is preliminary data.</text>
</comment>
<name>A0A9Q5N463_SANBA</name>
<dbReference type="Pfam" id="PF22536">
    <property type="entry name" value="WHD_POLR3C"/>
    <property type="match status" value="1"/>
</dbReference>
<evidence type="ECO:0000256" key="1">
    <source>
        <dbReference type="ARBA" id="ARBA00004123"/>
    </source>
</evidence>
<dbReference type="InterPro" id="IPR036390">
    <property type="entry name" value="WH_DNA-bd_sf"/>
</dbReference>
<protein>
    <recommendedName>
        <fullName evidence="4 8">DNA-directed RNA polymerase III subunit RPC3</fullName>
        <shortName evidence="8">RNA polymerase III subunit C3</shortName>
    </recommendedName>
</protein>
<keyword evidence="12" id="KW-1185">Reference proteome</keyword>
<dbReference type="PANTHER" id="PTHR12949:SF0">
    <property type="entry name" value="DNA-DIRECTED RNA POLYMERASE III SUBUNIT RPC3"/>
    <property type="match status" value="1"/>
</dbReference>
<dbReference type="GO" id="GO:0003697">
    <property type="term" value="F:single-stranded DNA binding"/>
    <property type="evidence" value="ECO:0007669"/>
    <property type="project" value="UniProtKB-UniRule"/>
</dbReference>
<comment type="function">
    <text evidence="8">DNA-dependent RNA polymerase catalyzes the transcription of DNA into RNA using the four ribonucleoside triphosphates as substrates. Specific core component of RNA polymerase III which synthesizes small RNAs, such as 5S rRNA and tRNAs.</text>
</comment>
<dbReference type="Pfam" id="PF08221">
    <property type="entry name" value="HTH_9"/>
    <property type="match status" value="1"/>
</dbReference>
<dbReference type="GO" id="GO:0005666">
    <property type="term" value="C:RNA polymerase III complex"/>
    <property type="evidence" value="ECO:0007669"/>
    <property type="project" value="UniProtKB-UniRule"/>
</dbReference>
<evidence type="ECO:0000256" key="6">
    <source>
        <dbReference type="ARBA" id="ARBA00023163"/>
    </source>
</evidence>
<organism evidence="11 12">
    <name type="scientific">Sanghuangporus baumii</name>
    <name type="common">Phellinus baumii</name>
    <dbReference type="NCBI Taxonomy" id="108892"/>
    <lineage>
        <taxon>Eukaryota</taxon>
        <taxon>Fungi</taxon>
        <taxon>Dikarya</taxon>
        <taxon>Basidiomycota</taxon>
        <taxon>Agaricomycotina</taxon>
        <taxon>Agaricomycetes</taxon>
        <taxon>Hymenochaetales</taxon>
        <taxon>Hymenochaetaceae</taxon>
        <taxon>Sanghuangporus</taxon>
    </lineage>
</organism>
<evidence type="ECO:0000256" key="8">
    <source>
        <dbReference type="RuleBase" id="RU367076"/>
    </source>
</evidence>
<sequence length="511" mass="57715">MPDRNTTNLCVEIIYSHFGPLTAKVAAVLLARGRLTLAQVIRFTSLKPRTARAAILILIQHNLAWHAHSDEDGEIVEFNSEECLMRLRFGRFVWQAEQLFGPAAAEIVSLILDHGKLRPPDIMTNLCLSRSKDVSVYSQALFQLVSSSHLIPSTILFHVSPRDKLLQYEREEKNQIKNFPTAKELREAKERAEARYRREQEGDMKVGLKRKAAEDDVVDLVLAAVRERYNEAAATVMRAILKTAEMKASMIDVRSDGLSAASIIVHIPENEDIVSGLAFSSSKKPSTMSALKEYLGIFAAADNPTPSGRASSFISFGGVTSGKVFVEYEIISRRLRRRILEAVARERYGDEAVRVIRLLLDNGKMGGDQIAKAAMMAATAVRPLLSLLSAESLISIQEVPKGADRNPQRTIYLWYVDLQKAYTVLLGNFYKTLYNIETRRRAEKDDTAVRAVLEKSERSDVREDPSLLSRFEREVLRAWEERRDKLTILEMRVEEAVFILRDLIVHSLEDD</sequence>
<keyword evidence="5 8" id="KW-0240">DNA-directed RNA polymerase</keyword>
<evidence type="ECO:0000259" key="9">
    <source>
        <dbReference type="Pfam" id="PF08221"/>
    </source>
</evidence>
<proteinExistence type="inferred from homology"/>
<dbReference type="InterPro" id="IPR036388">
    <property type="entry name" value="WH-like_DNA-bd_sf"/>
</dbReference>
<evidence type="ECO:0000313" key="11">
    <source>
        <dbReference type="EMBL" id="OCB84153.1"/>
    </source>
</evidence>
<feature type="domain" description="RNA polymerase III subunit RPC82-related helix-turn-helix" evidence="9">
    <location>
        <begin position="8"/>
        <end position="64"/>
    </location>
</feature>
<keyword evidence="7 8" id="KW-0539">Nucleus</keyword>
<reference evidence="11" key="1">
    <citation type="submission" date="2016-06" db="EMBL/GenBank/DDBJ databases">
        <title>Draft Genome sequence of the fungus Inonotus baumii.</title>
        <authorList>
            <person name="Zhu H."/>
            <person name="Lin W."/>
        </authorList>
    </citation>
    <scope>NUCLEOTIDE SEQUENCE</scope>
    <source>
        <strain evidence="11">821</strain>
    </source>
</reference>
<keyword evidence="6 8" id="KW-0804">Transcription</keyword>
<dbReference type="InterPro" id="IPR013197">
    <property type="entry name" value="RNA_pol_III_RPC82-rel_HTH"/>
</dbReference>
<comment type="subcellular location">
    <subcellularLocation>
        <location evidence="1 8">Nucleus</location>
    </subcellularLocation>
</comment>
<dbReference type="Proteomes" id="UP000757232">
    <property type="component" value="Unassembled WGS sequence"/>
</dbReference>
<gene>
    <name evidence="11" type="ORF">A7U60_g8829</name>
</gene>
<dbReference type="AlphaFoldDB" id="A0A9Q5N463"/>
<dbReference type="EMBL" id="LNZH02000216">
    <property type="protein sequence ID" value="OCB84153.1"/>
    <property type="molecule type" value="Genomic_DNA"/>
</dbReference>
<evidence type="ECO:0000259" key="10">
    <source>
        <dbReference type="Pfam" id="PF22536"/>
    </source>
</evidence>
<dbReference type="SUPFAM" id="SSF46785">
    <property type="entry name" value="Winged helix' DNA-binding domain"/>
    <property type="match status" value="1"/>
</dbReference>
<evidence type="ECO:0000313" key="12">
    <source>
        <dbReference type="Proteomes" id="UP000757232"/>
    </source>
</evidence>
<accession>A0A9Q5N463</accession>
<dbReference type="Gene3D" id="1.10.10.10">
    <property type="entry name" value="Winged helix-like DNA-binding domain superfamily/Winged helix DNA-binding domain"/>
    <property type="match status" value="4"/>
</dbReference>
<evidence type="ECO:0000256" key="5">
    <source>
        <dbReference type="ARBA" id="ARBA00022478"/>
    </source>
</evidence>
<comment type="similarity">
    <text evidence="2 8">Belongs to the RNA polymerase beta chain family.</text>
</comment>